<keyword evidence="1" id="KW-0472">Membrane</keyword>
<feature type="transmembrane region" description="Helical" evidence="1">
    <location>
        <begin position="37"/>
        <end position="55"/>
    </location>
</feature>
<dbReference type="Proteomes" id="UP000769156">
    <property type="component" value="Unassembled WGS sequence"/>
</dbReference>
<gene>
    <name evidence="2" type="ORF">K8V82_10195</name>
</gene>
<feature type="transmembrane region" description="Helical" evidence="1">
    <location>
        <begin position="89"/>
        <end position="109"/>
    </location>
</feature>
<dbReference type="EMBL" id="DYVY01000170">
    <property type="protein sequence ID" value="HJF95138.1"/>
    <property type="molecule type" value="Genomic_DNA"/>
</dbReference>
<comment type="caution">
    <text evidence="2">The sequence shown here is derived from an EMBL/GenBank/DDBJ whole genome shotgun (WGS) entry which is preliminary data.</text>
</comment>
<dbReference type="GO" id="GO:0004190">
    <property type="term" value="F:aspartic-type endopeptidase activity"/>
    <property type="evidence" value="ECO:0007669"/>
    <property type="project" value="InterPro"/>
</dbReference>
<evidence type="ECO:0000313" key="3">
    <source>
        <dbReference type="Proteomes" id="UP000769156"/>
    </source>
</evidence>
<accession>A0A921LF78</accession>
<dbReference type="Pfam" id="PF03419">
    <property type="entry name" value="Peptidase_U4"/>
    <property type="match status" value="1"/>
</dbReference>
<organism evidence="2 3">
    <name type="scientific">Lachnoclostridium phocaeense</name>
    <dbReference type="NCBI Taxonomy" id="1871021"/>
    <lineage>
        <taxon>Bacteria</taxon>
        <taxon>Bacillati</taxon>
        <taxon>Bacillota</taxon>
        <taxon>Clostridia</taxon>
        <taxon>Lachnospirales</taxon>
        <taxon>Lachnospiraceae</taxon>
    </lineage>
</organism>
<evidence type="ECO:0000313" key="2">
    <source>
        <dbReference type="EMBL" id="HJF95138.1"/>
    </source>
</evidence>
<keyword evidence="1" id="KW-0812">Transmembrane</keyword>
<dbReference type="OrthoDB" id="2690199at2"/>
<sequence>MEYELYIDVFFLENFMMDHILLLLVRRILKSPATLGNIALGALAGSVLMCVVTVLPLPCPIIKFFLFHGVVSVIMLRAGLRIPWGRKMVYALCLLYAAGFLAGGIMGYLSQYGDWMEVGSLFFALAAGSYYLASGVLWLLSAALGHGKYRCRAEIFWKERKVALTALIDTGNSLTDPFTGEPVSILERTAANELFCGQMPEQMRYIPYRSVGRKEGVLPAVRLEKLCIYERGPRWIEAPLVGISEDAVSSDGTYRMLIHPDL</sequence>
<dbReference type="InterPro" id="IPR005081">
    <property type="entry name" value="SpoIIGA"/>
</dbReference>
<dbReference type="AlphaFoldDB" id="A0A921LF78"/>
<reference evidence="2" key="1">
    <citation type="journal article" date="2021" name="PeerJ">
        <title>Extensive microbial diversity within the chicken gut microbiome revealed by metagenomics and culture.</title>
        <authorList>
            <person name="Gilroy R."/>
            <person name="Ravi A."/>
            <person name="Getino M."/>
            <person name="Pursley I."/>
            <person name="Horton D.L."/>
            <person name="Alikhan N.F."/>
            <person name="Baker D."/>
            <person name="Gharbi K."/>
            <person name="Hall N."/>
            <person name="Watson M."/>
            <person name="Adriaenssens E.M."/>
            <person name="Foster-Nyarko E."/>
            <person name="Jarju S."/>
            <person name="Secka A."/>
            <person name="Antonio M."/>
            <person name="Oren A."/>
            <person name="Chaudhuri R.R."/>
            <person name="La Ragione R."/>
            <person name="Hildebrand F."/>
            <person name="Pallen M.J."/>
        </authorList>
    </citation>
    <scope>NUCLEOTIDE SEQUENCE</scope>
    <source>
        <strain evidence="2">ChiSjej5B23-16112</strain>
    </source>
</reference>
<reference evidence="2" key="2">
    <citation type="submission" date="2021-09" db="EMBL/GenBank/DDBJ databases">
        <authorList>
            <person name="Gilroy R."/>
        </authorList>
    </citation>
    <scope>NUCLEOTIDE SEQUENCE</scope>
    <source>
        <strain evidence="2">ChiSjej5B23-16112</strain>
    </source>
</reference>
<dbReference type="GO" id="GO:0006508">
    <property type="term" value="P:proteolysis"/>
    <property type="evidence" value="ECO:0007669"/>
    <property type="project" value="InterPro"/>
</dbReference>
<feature type="transmembrane region" description="Helical" evidence="1">
    <location>
        <begin position="61"/>
        <end position="80"/>
    </location>
</feature>
<name>A0A921LF78_9FIRM</name>
<proteinExistence type="predicted"/>
<dbReference type="GO" id="GO:0030436">
    <property type="term" value="P:asexual sporulation"/>
    <property type="evidence" value="ECO:0007669"/>
    <property type="project" value="InterPro"/>
</dbReference>
<keyword evidence="1" id="KW-1133">Transmembrane helix</keyword>
<evidence type="ECO:0000256" key="1">
    <source>
        <dbReference type="SAM" id="Phobius"/>
    </source>
</evidence>
<protein>
    <submittedName>
        <fullName evidence="2">Sigma-E processing peptidase SpoIIGA</fullName>
    </submittedName>
</protein>
<feature type="transmembrane region" description="Helical" evidence="1">
    <location>
        <begin position="121"/>
        <end position="140"/>
    </location>
</feature>